<evidence type="ECO:0000256" key="5">
    <source>
        <dbReference type="ARBA" id="ARBA00022679"/>
    </source>
</evidence>
<sequence length="67" mass="7651">MNQPPIDILLKRVDSKYALVVMAAKRARILTDENLLEQEKTVKPVTRALHEIGEGKFTYVRTKDGIK</sequence>
<dbReference type="AlphaFoldDB" id="A0AAU0UP41"/>
<dbReference type="Proteomes" id="UP001329915">
    <property type="component" value="Chromosome"/>
</dbReference>
<comment type="function">
    <text evidence="10">Promotes RNA polymerase assembly. Latches the N- and C-terminal regions of the beta' subunit thereby facilitating its interaction with the beta and alpha subunits.</text>
</comment>
<evidence type="ECO:0000256" key="3">
    <source>
        <dbReference type="ARBA" id="ARBA00013725"/>
    </source>
</evidence>
<dbReference type="PANTHER" id="PTHR34476:SF1">
    <property type="entry name" value="DNA-DIRECTED RNA POLYMERASE SUBUNIT OMEGA"/>
    <property type="match status" value="1"/>
</dbReference>
<dbReference type="InterPro" id="IPR036161">
    <property type="entry name" value="RPB6/omega-like_sf"/>
</dbReference>
<gene>
    <name evidence="10 11" type="primary">rpoZ</name>
    <name evidence="11" type="ORF">MFMK1_001901</name>
</gene>
<dbReference type="NCBIfam" id="TIGR00690">
    <property type="entry name" value="rpoZ"/>
    <property type="match status" value="1"/>
</dbReference>
<dbReference type="PANTHER" id="PTHR34476">
    <property type="entry name" value="DNA-DIRECTED RNA POLYMERASE SUBUNIT OMEGA"/>
    <property type="match status" value="1"/>
</dbReference>
<protein>
    <recommendedName>
        <fullName evidence="3 10">DNA-directed RNA polymerase subunit omega</fullName>
        <shortName evidence="10">RNAP omega subunit</shortName>
        <ecNumber evidence="2 10">2.7.7.6</ecNumber>
    </recommendedName>
    <alternativeName>
        <fullName evidence="10">RNA polymerase omega subunit</fullName>
    </alternativeName>
    <alternativeName>
        <fullName evidence="8 10">Transcriptase subunit omega</fullName>
    </alternativeName>
</protein>
<dbReference type="SUPFAM" id="SSF63562">
    <property type="entry name" value="RPB6/omega subunit-like"/>
    <property type="match status" value="1"/>
</dbReference>
<evidence type="ECO:0000313" key="11">
    <source>
        <dbReference type="EMBL" id="WRO22080.1"/>
    </source>
</evidence>
<dbReference type="Gene3D" id="3.90.940.10">
    <property type="match status" value="1"/>
</dbReference>
<keyword evidence="7 10" id="KW-0804">Transcription</keyword>
<reference evidence="11 12" key="1">
    <citation type="submission" date="2023-04" db="EMBL/GenBank/DDBJ databases">
        <authorList>
            <person name="Hsu D."/>
        </authorList>
    </citation>
    <scope>NUCLEOTIDE SEQUENCE [LARGE SCALE GENOMIC DNA]</scope>
    <source>
        <strain evidence="11 12">MK1</strain>
    </source>
</reference>
<dbReference type="GO" id="GO:0006351">
    <property type="term" value="P:DNA-templated transcription"/>
    <property type="evidence" value="ECO:0007669"/>
    <property type="project" value="UniProtKB-UniRule"/>
</dbReference>
<dbReference type="InterPro" id="IPR006110">
    <property type="entry name" value="Pol_omega/Rpo6/RPB6"/>
</dbReference>
<dbReference type="InterPro" id="IPR003716">
    <property type="entry name" value="DNA-dir_RNA_pol_omega"/>
</dbReference>
<dbReference type="KEGG" id="dbc:MFMK1_001901"/>
<dbReference type="GO" id="GO:0003899">
    <property type="term" value="F:DNA-directed RNA polymerase activity"/>
    <property type="evidence" value="ECO:0007669"/>
    <property type="project" value="UniProtKB-UniRule"/>
</dbReference>
<dbReference type="Pfam" id="PF01192">
    <property type="entry name" value="RNA_pol_Rpb6"/>
    <property type="match status" value="1"/>
</dbReference>
<evidence type="ECO:0000256" key="2">
    <source>
        <dbReference type="ARBA" id="ARBA00012418"/>
    </source>
</evidence>
<name>A0AAU0UP41_9FIRM</name>
<comment type="catalytic activity">
    <reaction evidence="9 10">
        <text>RNA(n) + a ribonucleoside 5'-triphosphate = RNA(n+1) + diphosphate</text>
        <dbReference type="Rhea" id="RHEA:21248"/>
        <dbReference type="Rhea" id="RHEA-COMP:14527"/>
        <dbReference type="Rhea" id="RHEA-COMP:17342"/>
        <dbReference type="ChEBI" id="CHEBI:33019"/>
        <dbReference type="ChEBI" id="CHEBI:61557"/>
        <dbReference type="ChEBI" id="CHEBI:140395"/>
        <dbReference type="EC" id="2.7.7.6"/>
    </reaction>
</comment>
<keyword evidence="6 10" id="KW-0548">Nucleotidyltransferase</keyword>
<dbReference type="GO" id="GO:0000428">
    <property type="term" value="C:DNA-directed RNA polymerase complex"/>
    <property type="evidence" value="ECO:0007669"/>
    <property type="project" value="UniProtKB-KW"/>
</dbReference>
<comment type="similarity">
    <text evidence="1 10">Belongs to the RNA polymerase subunit omega family.</text>
</comment>
<proteinExistence type="inferred from homology"/>
<keyword evidence="4 10" id="KW-0240">DNA-directed RNA polymerase</keyword>
<organism evidence="11 12">
    <name type="scientific">Metallumcola ferriviriculae</name>
    <dbReference type="NCBI Taxonomy" id="3039180"/>
    <lineage>
        <taxon>Bacteria</taxon>
        <taxon>Bacillati</taxon>
        <taxon>Bacillota</taxon>
        <taxon>Clostridia</taxon>
        <taxon>Neomoorellales</taxon>
        <taxon>Desulfitibacteraceae</taxon>
        <taxon>Metallumcola</taxon>
    </lineage>
</organism>
<evidence type="ECO:0000256" key="8">
    <source>
        <dbReference type="ARBA" id="ARBA00029924"/>
    </source>
</evidence>
<dbReference type="EMBL" id="CP121694">
    <property type="protein sequence ID" value="WRO22080.1"/>
    <property type="molecule type" value="Genomic_DNA"/>
</dbReference>
<keyword evidence="5 10" id="KW-0808">Transferase</keyword>
<evidence type="ECO:0000256" key="6">
    <source>
        <dbReference type="ARBA" id="ARBA00022695"/>
    </source>
</evidence>
<evidence type="ECO:0000256" key="7">
    <source>
        <dbReference type="ARBA" id="ARBA00023163"/>
    </source>
</evidence>
<evidence type="ECO:0000256" key="9">
    <source>
        <dbReference type="ARBA" id="ARBA00048552"/>
    </source>
</evidence>
<comment type="subunit">
    <text evidence="10">The RNAP catalytic core consists of 2 alpha, 1 beta, 1 beta' and 1 omega subunit. When a sigma factor is associated with the core the holoenzyme is formed, which can initiate transcription.</text>
</comment>
<keyword evidence="12" id="KW-1185">Reference proteome</keyword>
<dbReference type="SMART" id="SM01409">
    <property type="entry name" value="RNA_pol_Rpb6"/>
    <property type="match status" value="1"/>
</dbReference>
<evidence type="ECO:0000256" key="4">
    <source>
        <dbReference type="ARBA" id="ARBA00022478"/>
    </source>
</evidence>
<evidence type="ECO:0000256" key="1">
    <source>
        <dbReference type="ARBA" id="ARBA00006711"/>
    </source>
</evidence>
<evidence type="ECO:0000313" key="12">
    <source>
        <dbReference type="Proteomes" id="UP001329915"/>
    </source>
</evidence>
<dbReference type="GO" id="GO:0003677">
    <property type="term" value="F:DNA binding"/>
    <property type="evidence" value="ECO:0007669"/>
    <property type="project" value="UniProtKB-UniRule"/>
</dbReference>
<dbReference type="HAMAP" id="MF_00366">
    <property type="entry name" value="RNApol_bact_RpoZ"/>
    <property type="match status" value="1"/>
</dbReference>
<accession>A0AAU0UP41</accession>
<dbReference type="RefSeq" id="WP_366921499.1">
    <property type="nucleotide sequence ID" value="NZ_CP121694.1"/>
</dbReference>
<evidence type="ECO:0000256" key="10">
    <source>
        <dbReference type="HAMAP-Rule" id="MF_00366"/>
    </source>
</evidence>
<dbReference type="EC" id="2.7.7.6" evidence="2 10"/>